<keyword evidence="6" id="KW-0133">Cell shape</keyword>
<dbReference type="InterPro" id="IPR023346">
    <property type="entry name" value="Lysozyme-like_dom_sf"/>
</dbReference>
<proteinExistence type="predicted"/>
<evidence type="ECO:0000256" key="11">
    <source>
        <dbReference type="SAM" id="MobiDB-lite"/>
    </source>
</evidence>
<keyword evidence="3" id="KW-0328">Glycosyltransferase</keyword>
<evidence type="ECO:0000256" key="6">
    <source>
        <dbReference type="ARBA" id="ARBA00022960"/>
    </source>
</evidence>
<organism evidence="14 15">
    <name type="scientific">Mucilaginibacter aquariorum</name>
    <dbReference type="NCBI Taxonomy" id="2967225"/>
    <lineage>
        <taxon>Bacteria</taxon>
        <taxon>Pseudomonadati</taxon>
        <taxon>Bacteroidota</taxon>
        <taxon>Sphingobacteriia</taxon>
        <taxon>Sphingobacteriales</taxon>
        <taxon>Sphingobacteriaceae</taxon>
        <taxon>Mucilaginibacter</taxon>
    </lineage>
</organism>
<evidence type="ECO:0000256" key="7">
    <source>
        <dbReference type="ARBA" id="ARBA00022984"/>
    </source>
</evidence>
<dbReference type="InterPro" id="IPR001264">
    <property type="entry name" value="Glyco_trans_51"/>
</dbReference>
<name>A0ABT1T9L4_9SPHI</name>
<dbReference type="Pfam" id="PF00912">
    <property type="entry name" value="Transgly"/>
    <property type="match status" value="1"/>
</dbReference>
<dbReference type="InterPro" id="IPR011812">
    <property type="entry name" value="Pep_trsgly"/>
</dbReference>
<dbReference type="PANTHER" id="PTHR30400:SF0">
    <property type="entry name" value="BIOSYNTHETIC PEPTIDOGLYCAN TRANSGLYCOSYLASE"/>
    <property type="match status" value="1"/>
</dbReference>
<evidence type="ECO:0000313" key="14">
    <source>
        <dbReference type="EMBL" id="MCQ6961314.1"/>
    </source>
</evidence>
<dbReference type="Proteomes" id="UP001204376">
    <property type="component" value="Unassembled WGS sequence"/>
</dbReference>
<evidence type="ECO:0000256" key="5">
    <source>
        <dbReference type="ARBA" id="ARBA00022692"/>
    </source>
</evidence>
<dbReference type="EMBL" id="JANHOH010000013">
    <property type="protein sequence ID" value="MCQ6961314.1"/>
    <property type="molecule type" value="Genomic_DNA"/>
</dbReference>
<evidence type="ECO:0000256" key="8">
    <source>
        <dbReference type="ARBA" id="ARBA00022989"/>
    </source>
</evidence>
<comment type="caution">
    <text evidence="14">The sequence shown here is derived from an EMBL/GenBank/DDBJ whole genome shotgun (WGS) entry which is preliminary data.</text>
</comment>
<keyword evidence="10" id="KW-0961">Cell wall biogenesis/degradation</keyword>
<feature type="region of interest" description="Disordered" evidence="11">
    <location>
        <begin position="720"/>
        <end position="756"/>
    </location>
</feature>
<accession>A0ABT1T9L4</accession>
<dbReference type="Gene3D" id="1.10.3810.10">
    <property type="entry name" value="Biosynthetic peptidoglycan transglycosylase-like"/>
    <property type="match status" value="1"/>
</dbReference>
<evidence type="ECO:0000256" key="12">
    <source>
        <dbReference type="SAM" id="Phobius"/>
    </source>
</evidence>
<evidence type="ECO:0000256" key="2">
    <source>
        <dbReference type="ARBA" id="ARBA00022519"/>
    </source>
</evidence>
<keyword evidence="7" id="KW-0573">Peptidoglycan synthesis</keyword>
<keyword evidence="5 12" id="KW-0812">Transmembrane</keyword>
<protein>
    <submittedName>
        <fullName evidence="14">Transglycosylase domain-containing protein</fullName>
    </submittedName>
</protein>
<keyword evidence="2" id="KW-0997">Cell inner membrane</keyword>
<keyword evidence="9 12" id="KW-0472">Membrane</keyword>
<gene>
    <name evidence="14" type="ORF">NPE20_25300</name>
</gene>
<keyword evidence="1" id="KW-1003">Cell membrane</keyword>
<evidence type="ECO:0000256" key="3">
    <source>
        <dbReference type="ARBA" id="ARBA00022676"/>
    </source>
</evidence>
<keyword evidence="8 12" id="KW-1133">Transmembrane helix</keyword>
<dbReference type="InterPro" id="IPR036950">
    <property type="entry name" value="PBP_transglycosylase"/>
</dbReference>
<dbReference type="SUPFAM" id="SSF53955">
    <property type="entry name" value="Lysozyme-like"/>
    <property type="match status" value="1"/>
</dbReference>
<evidence type="ECO:0000256" key="10">
    <source>
        <dbReference type="ARBA" id="ARBA00023316"/>
    </source>
</evidence>
<evidence type="ECO:0000256" key="4">
    <source>
        <dbReference type="ARBA" id="ARBA00022679"/>
    </source>
</evidence>
<reference evidence="14 15" key="1">
    <citation type="submission" date="2022-07" db="EMBL/GenBank/DDBJ databases">
        <title>Mucilaginibacter sp. JC4.</title>
        <authorList>
            <person name="Le V."/>
            <person name="Ko S.-R."/>
            <person name="Ahn C.-Y."/>
            <person name="Oh H.-M."/>
        </authorList>
    </citation>
    <scope>NUCLEOTIDE SEQUENCE [LARGE SCALE GENOMIC DNA]</scope>
    <source>
        <strain evidence="14 15">JC4</strain>
    </source>
</reference>
<evidence type="ECO:0000256" key="1">
    <source>
        <dbReference type="ARBA" id="ARBA00022475"/>
    </source>
</evidence>
<feature type="domain" description="Glycosyl transferase family 51" evidence="13">
    <location>
        <begin position="441"/>
        <end position="586"/>
    </location>
</feature>
<feature type="transmembrane region" description="Helical" evidence="12">
    <location>
        <begin position="14"/>
        <end position="37"/>
    </location>
</feature>
<dbReference type="PANTHER" id="PTHR30400">
    <property type="entry name" value="MONOFUNCTIONAL BIOSYNTHETIC PEPTIDOGLYCAN TRANSGLYCOSYLASE"/>
    <property type="match status" value="1"/>
</dbReference>
<evidence type="ECO:0000313" key="15">
    <source>
        <dbReference type="Proteomes" id="UP001204376"/>
    </source>
</evidence>
<evidence type="ECO:0000259" key="13">
    <source>
        <dbReference type="Pfam" id="PF00912"/>
    </source>
</evidence>
<keyword evidence="4" id="KW-0808">Transferase</keyword>
<dbReference type="RefSeq" id="WP_256541483.1">
    <property type="nucleotide sequence ID" value="NZ_JANHOH010000013.1"/>
</dbReference>
<sequence length="756" mass="85390">MKQIPFMRRINPKYIRIAGITALILVVIMLIGGYVAYSKREVLLQKAIYKAKAKAKRDYNLDVKIGSAHFTGLSTVAFSDISVVPDQRDSLLSIKKFSVSVKIFPLIFGNIKLAEVVLQEGHLNLTSIKGVRNFDFLFKKKKDTVNTGNKVDLSELSNNLINEVLYKIPDDLSLHNFLMSFADDSTHVKMLAQTAIIKNGKLASTIKVDDGASTWHIDGIMLPSDKDIDVHLYADGKKVELPIIEKKFKLKLNFDTISTKLSNVKHSSGETKISGSWSVRNLLLNHPGLSVSDIVVPNGSIDANVFVGTNYLSLDSSSVIHLKKLTANPYLKYTLNPVKIYEMKIKTGWLNAQDLFDSFPDGMFESLEGIQVIGKLNYTLNLFLNRAHIDDMIFNSTLQKDKDFRILKYGKADLGKLNKTFVYVPYERGKAMPPHTIGPGNPDFTPLEEISPNVRNAVMTAEDPSFYTNRGFVDESIRKSFITDIKEKKFKRGGSTISMQLIKNSFLSRNKTLSRKIEEILIVWLIENNRIMSKNRMLEVYFNIIEWGRGIYGIGEASRYYFGKSPSDLTIGESIYLASIVPNPKAGLYAFQPDGTLRPGLHGYFNLIGRLMAGKGLIERDSNAYGFYNVRLREGLRREAPVDTLVADSLIHQTSDDDNGIGVAPIFDEPKHPNFFQRLFGKKDTAAAKMEKKIEETNETIKARLKQEIEKVKADYKNRIENVDTAGRTKKEIKAEKKRLKDEGKEKERELKDRMP</sequence>
<evidence type="ECO:0000256" key="9">
    <source>
        <dbReference type="ARBA" id="ARBA00023136"/>
    </source>
</evidence>
<keyword evidence="15" id="KW-1185">Reference proteome</keyword>